<comment type="catalytic activity">
    <reaction evidence="4">
        <text>7-deoxyloganetate + UDP-alpha-D-glucose = 7-deoxyloganate + UDP + H(+)</text>
        <dbReference type="Rhea" id="RHEA:39895"/>
        <dbReference type="ChEBI" id="CHEBI:15378"/>
        <dbReference type="ChEBI" id="CHEBI:58223"/>
        <dbReference type="ChEBI" id="CHEBI:58885"/>
        <dbReference type="ChEBI" id="CHEBI:76844"/>
        <dbReference type="ChEBI" id="CHEBI:76846"/>
        <dbReference type="EC" id="2.4.1.323"/>
    </reaction>
</comment>
<comment type="similarity">
    <text evidence="1 5">Belongs to the UDP-glycosyltransferase family.</text>
</comment>
<organism evidence="7 8">
    <name type="scientific">Juglans regia</name>
    <name type="common">English walnut</name>
    <dbReference type="NCBI Taxonomy" id="51240"/>
    <lineage>
        <taxon>Eukaryota</taxon>
        <taxon>Viridiplantae</taxon>
        <taxon>Streptophyta</taxon>
        <taxon>Embryophyta</taxon>
        <taxon>Tracheophyta</taxon>
        <taxon>Spermatophyta</taxon>
        <taxon>Magnoliopsida</taxon>
        <taxon>eudicotyledons</taxon>
        <taxon>Gunneridae</taxon>
        <taxon>Pentapetalae</taxon>
        <taxon>rosids</taxon>
        <taxon>fabids</taxon>
        <taxon>Fagales</taxon>
        <taxon>Juglandaceae</taxon>
        <taxon>Juglans</taxon>
    </lineage>
</organism>
<comment type="caution">
    <text evidence="7">The sequence shown here is derived from an EMBL/GenBank/DDBJ whole genome shotgun (WGS) entry which is preliminary data.</text>
</comment>
<dbReference type="FunFam" id="3.40.50.2000:FF:000040">
    <property type="entry name" value="UDP-glycosyltransferase 76C1"/>
    <property type="match status" value="1"/>
</dbReference>
<dbReference type="PANTHER" id="PTHR11926:SF1392">
    <property type="entry name" value="GLYCOSYLTRANSFERASE"/>
    <property type="match status" value="1"/>
</dbReference>
<evidence type="ECO:0000256" key="2">
    <source>
        <dbReference type="ARBA" id="ARBA00022676"/>
    </source>
</evidence>
<dbReference type="InterPro" id="IPR035595">
    <property type="entry name" value="UDP_glycos_trans_CS"/>
</dbReference>
<keyword evidence="3 5" id="KW-0808">Transferase</keyword>
<dbReference type="AlphaFoldDB" id="A0A833TQQ9"/>
<gene>
    <name evidence="7" type="ORF">F2P56_028514</name>
</gene>
<dbReference type="SUPFAM" id="SSF53756">
    <property type="entry name" value="UDP-Glycosyltransferase/glycogen phosphorylase"/>
    <property type="match status" value="1"/>
</dbReference>
<evidence type="ECO:0000256" key="4">
    <source>
        <dbReference type="ARBA" id="ARBA00051827"/>
    </source>
</evidence>
<evidence type="ECO:0000256" key="1">
    <source>
        <dbReference type="ARBA" id="ARBA00009995"/>
    </source>
</evidence>
<dbReference type="Pfam" id="PF00201">
    <property type="entry name" value="UDPGT"/>
    <property type="match status" value="1"/>
</dbReference>
<dbReference type="GO" id="GO:0102970">
    <property type="term" value="F:7-deoxyloganetic acid glucosyltransferase activity"/>
    <property type="evidence" value="ECO:0007669"/>
    <property type="project" value="UniProtKB-EC"/>
</dbReference>
<protein>
    <recommendedName>
        <fullName evidence="6">Glycosyltransferase</fullName>
        <ecNumber evidence="6">2.4.1.-</ecNumber>
    </recommendedName>
</protein>
<sequence>IISSINMEQEPNTPPHVLIFPLPAQGHVNSMLKLAELLALAGLHVTFLNTDYNQDRLFHHTNVQARFAGFPGFQFKIIPDGLPVEHPRGGDHFYEMFNSMNLVTKPLLREILVSSKLQYYDDSGSSTNNIRSGPVNCIIADGILTFPIDVGNELGIPVIHFRTISACAFWIYFSVPDMEEAGELPNFTSGKEDMDRIITRVAGMETFLRCRDLPNVNRIGHQENPLQVIGEFTRQSTRAHALILNTFEDLERPVLSNIRTQSPQIYTLGPLHALLKHKLGSKTTTSSVQSQSSNSLFQEDRNCITWLDAQPLKSVIYVSFGSLAKLTRYEMREFWYGLINSKKRFLWVIRPDMVDGKDDDGQIQVELVEGTKERGYMAEWVPQEEVLAHPAVGGFFTHSGWNSTIESIIAGVPMICWPYFADQQVNSRFVSEVWKLGMDMKDVCDRVVVETMVNDLMAERREEFIKSTDTMARLARESVSEGGYSYCNLERLIEDIRLMSVGSK</sequence>
<evidence type="ECO:0000256" key="3">
    <source>
        <dbReference type="ARBA" id="ARBA00022679"/>
    </source>
</evidence>
<dbReference type="Proteomes" id="UP000619265">
    <property type="component" value="Unassembled WGS sequence"/>
</dbReference>
<accession>A0A833TQQ9</accession>
<dbReference type="EMBL" id="LIHL02000012">
    <property type="protein sequence ID" value="KAF5453621.1"/>
    <property type="molecule type" value="Genomic_DNA"/>
</dbReference>
<dbReference type="InterPro" id="IPR002213">
    <property type="entry name" value="UDP_glucos_trans"/>
</dbReference>
<reference evidence="7" key="1">
    <citation type="submission" date="2015-10" db="EMBL/GenBank/DDBJ databases">
        <authorList>
            <person name="Martinez-Garcia P.J."/>
            <person name="Crepeau M.W."/>
            <person name="Puiu D."/>
            <person name="Gonzalez-Ibeas D."/>
            <person name="Whalen J."/>
            <person name="Stevens K."/>
            <person name="Paul R."/>
            <person name="Butterfield T."/>
            <person name="Britton M."/>
            <person name="Reagan R."/>
            <person name="Chakraborty S."/>
            <person name="Walawage S.L."/>
            <person name="Vasquez-Gross H.A."/>
            <person name="Cardeno C."/>
            <person name="Famula R."/>
            <person name="Pratt K."/>
            <person name="Kuruganti S."/>
            <person name="Aradhya M.K."/>
            <person name="Leslie C.A."/>
            <person name="Dandekar A.M."/>
            <person name="Salzberg S.L."/>
            <person name="Wegrzyn J.L."/>
            <person name="Langley C.H."/>
            <person name="Neale D.B."/>
        </authorList>
    </citation>
    <scope>NUCLEOTIDE SEQUENCE</scope>
    <source>
        <tissue evidence="7">Leaves</tissue>
    </source>
</reference>
<evidence type="ECO:0000256" key="6">
    <source>
        <dbReference type="RuleBase" id="RU362057"/>
    </source>
</evidence>
<reference evidence="7" key="2">
    <citation type="submission" date="2020-03" db="EMBL/GenBank/DDBJ databases">
        <title>Walnut 2.0.</title>
        <authorList>
            <person name="Marrano A."/>
            <person name="Britton M."/>
            <person name="Zimin A.V."/>
            <person name="Zaini P.A."/>
            <person name="Workman R."/>
            <person name="Puiu D."/>
            <person name="Bianco L."/>
            <person name="Allen B.J."/>
            <person name="Troggio M."/>
            <person name="Leslie C.A."/>
            <person name="Timp W."/>
            <person name="Dendekar A."/>
            <person name="Salzberg S.L."/>
            <person name="Neale D.B."/>
        </authorList>
    </citation>
    <scope>NUCLEOTIDE SEQUENCE</scope>
    <source>
        <tissue evidence="7">Leaves</tissue>
    </source>
</reference>
<evidence type="ECO:0000313" key="8">
    <source>
        <dbReference type="Proteomes" id="UP000619265"/>
    </source>
</evidence>
<dbReference type="EC" id="2.4.1.-" evidence="6"/>
<dbReference type="FunFam" id="3.40.50.2000:FF:000065">
    <property type="entry name" value="Glycosyltransferase"/>
    <property type="match status" value="1"/>
</dbReference>
<evidence type="ECO:0000256" key="5">
    <source>
        <dbReference type="RuleBase" id="RU003718"/>
    </source>
</evidence>
<keyword evidence="2 5" id="KW-0328">Glycosyltransferase</keyword>
<dbReference type="PROSITE" id="PS00375">
    <property type="entry name" value="UDPGT"/>
    <property type="match status" value="1"/>
</dbReference>
<dbReference type="PANTHER" id="PTHR11926">
    <property type="entry name" value="GLUCOSYL/GLUCURONOSYL TRANSFERASES"/>
    <property type="match status" value="1"/>
</dbReference>
<feature type="non-terminal residue" evidence="7">
    <location>
        <position position="504"/>
    </location>
</feature>
<dbReference type="Gene3D" id="3.40.50.2000">
    <property type="entry name" value="Glycogen Phosphorylase B"/>
    <property type="match status" value="2"/>
</dbReference>
<dbReference type="GO" id="GO:0035251">
    <property type="term" value="F:UDP-glucosyltransferase activity"/>
    <property type="evidence" value="ECO:0007669"/>
    <property type="project" value="UniProtKB-ARBA"/>
</dbReference>
<dbReference type="CDD" id="cd03784">
    <property type="entry name" value="GT1_Gtf-like"/>
    <property type="match status" value="1"/>
</dbReference>
<proteinExistence type="inferred from homology"/>
<evidence type="ECO:0000313" key="7">
    <source>
        <dbReference type="EMBL" id="KAF5453621.1"/>
    </source>
</evidence>
<dbReference type="Gramene" id="Jr12_23880_p1">
    <property type="protein sequence ID" value="cds.Jr12_23880_p1"/>
    <property type="gene ID" value="Jr12_23880"/>
</dbReference>
<name>A0A833TQQ9_JUGRE</name>